<evidence type="ECO:0000313" key="10">
    <source>
        <dbReference type="EMBL" id="EMP42477.1"/>
    </source>
</evidence>
<feature type="domain" description="G-protein coupled receptors family 1 profile" evidence="9">
    <location>
        <begin position="1"/>
        <end position="106"/>
    </location>
</feature>
<comment type="subcellular location">
    <subcellularLocation>
        <location evidence="1">Membrane</location>
        <topology evidence="1">Multi-pass membrane protein</topology>
    </subcellularLocation>
</comment>
<keyword evidence="5 8" id="KW-1133">Transmembrane helix</keyword>
<dbReference type="PROSITE" id="PS50262">
    <property type="entry name" value="G_PROTEIN_RECEP_F1_2"/>
    <property type="match status" value="1"/>
</dbReference>
<dbReference type="InterPro" id="IPR017452">
    <property type="entry name" value="GPCR_Rhodpsn_7TM"/>
</dbReference>
<evidence type="ECO:0000256" key="8">
    <source>
        <dbReference type="SAM" id="Phobius"/>
    </source>
</evidence>
<evidence type="ECO:0000256" key="3">
    <source>
        <dbReference type="ARBA" id="ARBA00022692"/>
    </source>
</evidence>
<evidence type="ECO:0000256" key="1">
    <source>
        <dbReference type="ARBA" id="ARBA00004141"/>
    </source>
</evidence>
<dbReference type="InterPro" id="IPR000725">
    <property type="entry name" value="Olfact_rcpt"/>
</dbReference>
<dbReference type="PANTHER" id="PTHR26450">
    <property type="entry name" value="OLFACTORY RECEPTOR 56B1-RELATED"/>
    <property type="match status" value="1"/>
</dbReference>
<dbReference type="Pfam" id="PF13853">
    <property type="entry name" value="7tm_4"/>
    <property type="match status" value="1"/>
</dbReference>
<reference evidence="11" key="1">
    <citation type="journal article" date="2013" name="Nat. Genet.">
        <title>The draft genomes of soft-shell turtle and green sea turtle yield insights into the development and evolution of the turtle-specific body plan.</title>
        <authorList>
            <person name="Wang Z."/>
            <person name="Pascual-Anaya J."/>
            <person name="Zadissa A."/>
            <person name="Li W."/>
            <person name="Niimura Y."/>
            <person name="Huang Z."/>
            <person name="Li C."/>
            <person name="White S."/>
            <person name="Xiong Z."/>
            <person name="Fang D."/>
            <person name="Wang B."/>
            <person name="Ming Y."/>
            <person name="Chen Y."/>
            <person name="Zheng Y."/>
            <person name="Kuraku S."/>
            <person name="Pignatelli M."/>
            <person name="Herrero J."/>
            <person name="Beal K."/>
            <person name="Nozawa M."/>
            <person name="Li Q."/>
            <person name="Wang J."/>
            <person name="Zhang H."/>
            <person name="Yu L."/>
            <person name="Shigenobu S."/>
            <person name="Wang J."/>
            <person name="Liu J."/>
            <person name="Flicek P."/>
            <person name="Searle S."/>
            <person name="Wang J."/>
            <person name="Kuratani S."/>
            <person name="Yin Y."/>
            <person name="Aken B."/>
            <person name="Zhang G."/>
            <person name="Irie N."/>
        </authorList>
    </citation>
    <scope>NUCLEOTIDE SEQUENCE [LARGE SCALE GENOMIC DNA]</scope>
</reference>
<dbReference type="Gene3D" id="1.20.1070.10">
    <property type="entry name" value="Rhodopsin 7-helix transmembrane proteins"/>
    <property type="match status" value="1"/>
</dbReference>
<feature type="transmembrane region" description="Helical" evidence="8">
    <location>
        <begin position="56"/>
        <end position="76"/>
    </location>
</feature>
<protein>
    <submittedName>
        <fullName evidence="10">Olfactory receptor 52B2</fullName>
    </submittedName>
</protein>
<keyword evidence="6 8" id="KW-0472">Membrane</keyword>
<evidence type="ECO:0000256" key="4">
    <source>
        <dbReference type="ARBA" id="ARBA00022725"/>
    </source>
</evidence>
<keyword evidence="10" id="KW-0675">Receptor</keyword>
<dbReference type="SUPFAM" id="SSF81321">
    <property type="entry name" value="Family A G protein-coupled receptor-like"/>
    <property type="match status" value="1"/>
</dbReference>
<dbReference type="PANTHER" id="PTHR26450:SF132">
    <property type="entry name" value="OLFACTORY RECEPTOR 654"/>
    <property type="match status" value="1"/>
</dbReference>
<dbReference type="GO" id="GO:0004984">
    <property type="term" value="F:olfactory receptor activity"/>
    <property type="evidence" value="ECO:0007669"/>
    <property type="project" value="InterPro"/>
</dbReference>
<keyword evidence="11" id="KW-1185">Reference proteome</keyword>
<organism evidence="10 11">
    <name type="scientific">Chelonia mydas</name>
    <name type="common">Green sea-turtle</name>
    <name type="synonym">Chelonia agassizi</name>
    <dbReference type="NCBI Taxonomy" id="8469"/>
    <lineage>
        <taxon>Eukaryota</taxon>
        <taxon>Metazoa</taxon>
        <taxon>Chordata</taxon>
        <taxon>Craniata</taxon>
        <taxon>Vertebrata</taxon>
        <taxon>Euteleostomi</taxon>
        <taxon>Archelosauria</taxon>
        <taxon>Testudinata</taxon>
        <taxon>Testudines</taxon>
        <taxon>Cryptodira</taxon>
        <taxon>Durocryptodira</taxon>
        <taxon>Americhelydia</taxon>
        <taxon>Chelonioidea</taxon>
        <taxon>Cheloniidae</taxon>
        <taxon>Chelonia</taxon>
    </lineage>
</organism>
<dbReference type="InterPro" id="IPR050402">
    <property type="entry name" value="OR51/52/56-like"/>
</dbReference>
<evidence type="ECO:0000256" key="6">
    <source>
        <dbReference type="ARBA" id="ARBA00023136"/>
    </source>
</evidence>
<feature type="transmembrane region" description="Helical" evidence="8">
    <location>
        <begin position="12"/>
        <end position="35"/>
    </location>
</feature>
<keyword evidence="7" id="KW-0807">Transducer</keyword>
<keyword evidence="4" id="KW-0552">Olfaction</keyword>
<dbReference type="Proteomes" id="UP000031443">
    <property type="component" value="Unassembled WGS sequence"/>
</dbReference>
<evidence type="ECO:0000259" key="9">
    <source>
        <dbReference type="PROSITE" id="PS50262"/>
    </source>
</evidence>
<dbReference type="AlphaFoldDB" id="M7CML0"/>
<keyword evidence="2" id="KW-0716">Sensory transduction</keyword>
<gene>
    <name evidence="10" type="ORF">UY3_00248</name>
</gene>
<evidence type="ECO:0000256" key="7">
    <source>
        <dbReference type="ARBA" id="ARBA00023224"/>
    </source>
</evidence>
<feature type="transmembrane region" description="Helical" evidence="8">
    <location>
        <begin position="82"/>
        <end position="101"/>
    </location>
</feature>
<dbReference type="GO" id="GO:0007186">
    <property type="term" value="P:G protein-coupled receptor signaling pathway"/>
    <property type="evidence" value="ECO:0007669"/>
    <property type="project" value="InterPro"/>
</dbReference>
<dbReference type="GO" id="GO:0005886">
    <property type="term" value="C:plasma membrane"/>
    <property type="evidence" value="ECO:0007669"/>
    <property type="project" value="TreeGrafter"/>
</dbReference>
<dbReference type="EMBL" id="KB472190">
    <property type="protein sequence ID" value="EMP42477.1"/>
    <property type="molecule type" value="Genomic_DNA"/>
</dbReference>
<evidence type="ECO:0000313" key="11">
    <source>
        <dbReference type="Proteomes" id="UP000031443"/>
    </source>
</evidence>
<dbReference type="STRING" id="8469.M7CML0"/>
<keyword evidence="3 8" id="KW-0812">Transmembrane</keyword>
<evidence type="ECO:0000256" key="5">
    <source>
        <dbReference type="ARBA" id="ARBA00022989"/>
    </source>
</evidence>
<proteinExistence type="predicted"/>
<name>M7CML0_CHEMY</name>
<evidence type="ECO:0000256" key="2">
    <source>
        <dbReference type="ARBA" id="ARBA00022606"/>
    </source>
</evidence>
<sequence>MSCGDITVNRTYSSVTAFVVIWLDLTLIALSYGLIIRTVLRISSKKAQLKALKTCTAHICVMLTSYAPSLFSILTHRFGQGIAPHIHIIVANLYFIVPPMLNPNIYGIKSKELHDKVGKYRMQNVKCRK</sequence>
<accession>M7CML0</accession>